<accession>A0A8K0V7J6</accession>
<evidence type="ECO:0000313" key="2">
    <source>
        <dbReference type="Proteomes" id="UP000659047"/>
    </source>
</evidence>
<comment type="caution">
    <text evidence="1">The sequence shown here is derived from an EMBL/GenBank/DDBJ whole genome shotgun (WGS) entry which is preliminary data.</text>
</comment>
<keyword evidence="2" id="KW-1185">Reference proteome</keyword>
<gene>
    <name evidence="1" type="ORF">JJB97_13900</name>
</gene>
<dbReference type="EMBL" id="JAEPBH010000038">
    <property type="protein sequence ID" value="MBK4716399.1"/>
    <property type="molecule type" value="Genomic_DNA"/>
</dbReference>
<evidence type="ECO:0000313" key="1">
    <source>
        <dbReference type="EMBL" id="MBK4716399.1"/>
    </source>
</evidence>
<proteinExistence type="predicted"/>
<organism evidence="1 2">
    <name type="scientific">Tenebrionibacter intestinalis</name>
    <dbReference type="NCBI Taxonomy" id="2799638"/>
    <lineage>
        <taxon>Bacteria</taxon>
        <taxon>Pseudomonadati</taxon>
        <taxon>Pseudomonadota</taxon>
        <taxon>Gammaproteobacteria</taxon>
        <taxon>Enterobacterales</taxon>
        <taxon>Enterobacteriaceae</taxon>
        <taxon>Tenebrionibacter/Tenebrionicola group</taxon>
        <taxon>Tenebrionibacter</taxon>
    </lineage>
</organism>
<dbReference type="PROSITE" id="PS51257">
    <property type="entry name" value="PROKAR_LIPOPROTEIN"/>
    <property type="match status" value="1"/>
</dbReference>
<dbReference type="AlphaFoldDB" id="A0A8K0V7J6"/>
<reference evidence="1" key="1">
    <citation type="submission" date="2021-01" db="EMBL/GenBank/DDBJ databases">
        <title>Intestinitalea alba gen. nov., sp. nov., a novel genus of the family Enterobacteriaceae, isolated from the gut of the plastic-eating mealworm Tenebrio molitor L.</title>
        <authorList>
            <person name="Yang Y."/>
        </authorList>
    </citation>
    <scope>NUCLEOTIDE SEQUENCE</scope>
    <source>
        <strain evidence="1">BIT-L3</strain>
    </source>
</reference>
<protein>
    <submittedName>
        <fullName evidence="1">Uncharacterized protein</fullName>
    </submittedName>
</protein>
<sequence length="56" mass="6163">MCLSVRQRPMNERAQAADAAQQSGLPCVLWIACCIRRRPAREIGAMIGIAQPELVI</sequence>
<name>A0A8K0V7J6_9ENTR</name>
<dbReference type="Proteomes" id="UP000659047">
    <property type="component" value="Unassembled WGS sequence"/>
</dbReference>